<dbReference type="InterPro" id="IPR032291">
    <property type="entry name" value="Abn2_C"/>
</dbReference>
<gene>
    <name evidence="2" type="ORF">H9637_10265</name>
</gene>
<evidence type="ECO:0000313" key="3">
    <source>
        <dbReference type="Proteomes" id="UP000627166"/>
    </source>
</evidence>
<evidence type="ECO:0000259" key="1">
    <source>
        <dbReference type="Pfam" id="PF16369"/>
    </source>
</evidence>
<accession>A0ABR8YT38</accession>
<dbReference type="EMBL" id="JACSQB010000077">
    <property type="protein sequence ID" value="MBD8047416.1"/>
    <property type="molecule type" value="Genomic_DNA"/>
</dbReference>
<proteinExistence type="predicted"/>
<reference evidence="2 3" key="1">
    <citation type="submission" date="2020-08" db="EMBL/GenBank/DDBJ databases">
        <title>A Genomic Blueprint of the Chicken Gut Microbiome.</title>
        <authorList>
            <person name="Gilroy R."/>
            <person name="Ravi A."/>
            <person name="Getino M."/>
            <person name="Pursley I."/>
            <person name="Horton D.L."/>
            <person name="Alikhan N.-F."/>
            <person name="Baker D."/>
            <person name="Gharbi K."/>
            <person name="Hall N."/>
            <person name="Watson M."/>
            <person name="Adriaenssens E.M."/>
            <person name="Foster-Nyarko E."/>
            <person name="Jarju S."/>
            <person name="Secka A."/>
            <person name="Antonio M."/>
            <person name="Oren A."/>
            <person name="Chaudhuri R."/>
            <person name="La Ragione R.M."/>
            <person name="Hildebrand F."/>
            <person name="Pallen M.J."/>
        </authorList>
    </citation>
    <scope>NUCLEOTIDE SEQUENCE [LARGE SCALE GENOMIC DNA]</scope>
    <source>
        <strain evidence="2 3">N37</strain>
    </source>
</reference>
<sequence length="40" mass="4568">YDGVFLRQWDAASERKVMTFSALSREGDAVWGSSLKRAEF</sequence>
<dbReference type="Proteomes" id="UP000627166">
    <property type="component" value="Unassembled WGS sequence"/>
</dbReference>
<evidence type="ECO:0000313" key="2">
    <source>
        <dbReference type="EMBL" id="MBD8047416.1"/>
    </source>
</evidence>
<organism evidence="2 3">
    <name type="scientific">Clostridium faecium</name>
    <dbReference type="NCBI Taxonomy" id="2762223"/>
    <lineage>
        <taxon>Bacteria</taxon>
        <taxon>Bacillati</taxon>
        <taxon>Bacillota</taxon>
        <taxon>Clostridia</taxon>
        <taxon>Eubacteriales</taxon>
        <taxon>Clostridiaceae</taxon>
        <taxon>Clostridium</taxon>
    </lineage>
</organism>
<name>A0ABR8YT38_9CLOT</name>
<dbReference type="Gene3D" id="2.40.128.10">
    <property type="match status" value="1"/>
</dbReference>
<dbReference type="Pfam" id="PF16369">
    <property type="entry name" value="GH43_C"/>
    <property type="match status" value="1"/>
</dbReference>
<protein>
    <recommendedName>
        <fullName evidence="1">Extracellular endo-alpha-(1-&gt;5)-L-arabinanase C-terminal domain-containing protein</fullName>
    </recommendedName>
</protein>
<keyword evidence="3" id="KW-1185">Reference proteome</keyword>
<feature type="non-terminal residue" evidence="2">
    <location>
        <position position="1"/>
    </location>
</feature>
<feature type="domain" description="Extracellular endo-alpha-(1-&gt;5)-L-arabinanase C-terminal" evidence="1">
    <location>
        <begin position="1"/>
        <end position="32"/>
    </location>
</feature>
<comment type="caution">
    <text evidence="2">The sequence shown here is derived from an EMBL/GenBank/DDBJ whole genome shotgun (WGS) entry which is preliminary data.</text>
</comment>